<comment type="similarity">
    <text evidence="2">Belongs to the multi antimicrobial extrusion (MATE) (TC 2.A.66.1) family.</text>
</comment>
<protein>
    <recommendedName>
        <fullName evidence="9">Polysaccharide biosynthesis protein C-terminal domain-containing protein</fullName>
    </recommendedName>
</protein>
<evidence type="ECO:0000256" key="2">
    <source>
        <dbReference type="ARBA" id="ARBA00010199"/>
    </source>
</evidence>
<dbReference type="GO" id="GO:0042910">
    <property type="term" value="F:xenobiotic transmembrane transporter activity"/>
    <property type="evidence" value="ECO:0007669"/>
    <property type="project" value="InterPro"/>
</dbReference>
<reference evidence="8" key="1">
    <citation type="submission" date="2021-01" db="EMBL/GenBank/DDBJ databases">
        <authorList>
            <person name="Corre E."/>
            <person name="Pelletier E."/>
            <person name="Niang G."/>
            <person name="Scheremetjew M."/>
            <person name="Finn R."/>
            <person name="Kale V."/>
            <person name="Holt S."/>
            <person name="Cochrane G."/>
            <person name="Meng A."/>
            <person name="Brown T."/>
            <person name="Cohen L."/>
        </authorList>
    </citation>
    <scope>NUCLEOTIDE SEQUENCE</scope>
    <source>
        <strain evidence="8">308</strain>
    </source>
</reference>
<keyword evidence="5 6" id="KW-0472">Membrane</keyword>
<feature type="transmembrane region" description="Helical" evidence="6">
    <location>
        <begin position="320"/>
        <end position="340"/>
    </location>
</feature>
<accession>A0A7S1BDZ6</accession>
<feature type="transmembrane region" description="Helical" evidence="6">
    <location>
        <begin position="179"/>
        <end position="204"/>
    </location>
</feature>
<dbReference type="PANTHER" id="PTHR42893:SF9">
    <property type="entry name" value="PROTEIN DETOXIFICATION 46, CHLOROPLASTIC"/>
    <property type="match status" value="1"/>
</dbReference>
<feature type="transmembrane region" description="Helical" evidence="6">
    <location>
        <begin position="461"/>
        <end position="480"/>
    </location>
</feature>
<dbReference type="GO" id="GO:0016020">
    <property type="term" value="C:membrane"/>
    <property type="evidence" value="ECO:0007669"/>
    <property type="project" value="UniProtKB-SubCell"/>
</dbReference>
<evidence type="ECO:0008006" key="9">
    <source>
        <dbReference type="Google" id="ProtNLM"/>
    </source>
</evidence>
<sequence>MRFFRRFFLPFVLPLLCDPSAYSMSMQAYASSSTIRHPLPFSARNASAIRRGGKVVSNPSLPTTELKMTGGETDSRALPKQPDISRLIRFYIPCLALWISQPLLSLVDTASVGLSASPGAGASSLGALGPATTFIDGASYLFAFLNVATTNLYASALADDSRENPRFAGDSVVRTASKTSIFCGAAILYLLIKYGRAILGMYIGPEVMESVLGEEAFGYVKIRSYSMPTTLLYGVLQAALLGAKDSSTALVAVVVSTLFNVVGDLYLVVIKKMGVKGAAIATLVAQIAGTMALIGPARSKLFATRSERTKKISEGTYKKVSTASFLSFAAPVLTLVLGKLAAFGVMTHVAASLPGETSLAAHQIVLSLFFFVSPFLEVLSQTAQAFLPQFYIARREESAVSPTDAAALEKEAATLSRRLMGLGLTLAAVVVAVASSVPAFFPGLLTNDAMVGRSLKPLAVPLALGSLLTAPVAVAEGVLLARRELNFLAGTYILSTAVFPFFLFGIKKAKGPVSHVWVGFALFQLFRASCFTGRIWLGPLLGKVFTRKGKKNSGKAKMA</sequence>
<evidence type="ECO:0000256" key="3">
    <source>
        <dbReference type="ARBA" id="ARBA00022692"/>
    </source>
</evidence>
<evidence type="ECO:0000256" key="7">
    <source>
        <dbReference type="SAM" id="SignalP"/>
    </source>
</evidence>
<evidence type="ECO:0000256" key="5">
    <source>
        <dbReference type="ARBA" id="ARBA00023136"/>
    </source>
</evidence>
<feature type="transmembrane region" description="Helical" evidence="6">
    <location>
        <begin position="487"/>
        <end position="506"/>
    </location>
</feature>
<proteinExistence type="inferred from homology"/>
<feature type="chain" id="PRO_5030957124" description="Polysaccharide biosynthesis protein C-terminal domain-containing protein" evidence="7">
    <location>
        <begin position="24"/>
        <end position="559"/>
    </location>
</feature>
<evidence type="ECO:0000256" key="4">
    <source>
        <dbReference type="ARBA" id="ARBA00022989"/>
    </source>
</evidence>
<feature type="transmembrane region" description="Helical" evidence="6">
    <location>
        <begin position="275"/>
        <end position="299"/>
    </location>
</feature>
<feature type="transmembrane region" description="Helical" evidence="6">
    <location>
        <begin position="419"/>
        <end position="441"/>
    </location>
</feature>
<keyword evidence="4 6" id="KW-1133">Transmembrane helix</keyword>
<dbReference type="InterPro" id="IPR002528">
    <property type="entry name" value="MATE_fam"/>
</dbReference>
<gene>
    <name evidence="8" type="ORF">CHYS00102_LOCUS11437</name>
</gene>
<dbReference type="Pfam" id="PF01554">
    <property type="entry name" value="MatE"/>
    <property type="match status" value="1"/>
</dbReference>
<comment type="subcellular location">
    <subcellularLocation>
        <location evidence="1">Membrane</location>
        <topology evidence="1">Multi-pass membrane protein</topology>
    </subcellularLocation>
</comment>
<dbReference type="InterPro" id="IPR044644">
    <property type="entry name" value="DinF-like"/>
</dbReference>
<feature type="transmembrane region" description="Helical" evidence="6">
    <location>
        <begin position="360"/>
        <end position="379"/>
    </location>
</feature>
<feature type="signal peptide" evidence="7">
    <location>
        <begin position="1"/>
        <end position="23"/>
    </location>
</feature>
<name>A0A7S1BDZ6_9STRA</name>
<keyword evidence="7" id="KW-0732">Signal</keyword>
<feature type="transmembrane region" description="Helical" evidence="6">
    <location>
        <begin position="224"/>
        <end position="243"/>
    </location>
</feature>
<dbReference type="EMBL" id="HBFR01015742">
    <property type="protein sequence ID" value="CAD8884240.1"/>
    <property type="molecule type" value="Transcribed_RNA"/>
</dbReference>
<dbReference type="PANTHER" id="PTHR42893">
    <property type="entry name" value="PROTEIN DETOXIFICATION 44, CHLOROPLASTIC-RELATED"/>
    <property type="match status" value="1"/>
</dbReference>
<evidence type="ECO:0000313" key="8">
    <source>
        <dbReference type="EMBL" id="CAD8884240.1"/>
    </source>
</evidence>
<dbReference type="AlphaFoldDB" id="A0A7S1BDZ6"/>
<dbReference type="GO" id="GO:0015297">
    <property type="term" value="F:antiporter activity"/>
    <property type="evidence" value="ECO:0007669"/>
    <property type="project" value="InterPro"/>
</dbReference>
<evidence type="ECO:0000256" key="6">
    <source>
        <dbReference type="SAM" id="Phobius"/>
    </source>
</evidence>
<keyword evidence="3 6" id="KW-0812">Transmembrane</keyword>
<evidence type="ECO:0000256" key="1">
    <source>
        <dbReference type="ARBA" id="ARBA00004141"/>
    </source>
</evidence>
<feature type="transmembrane region" description="Helical" evidence="6">
    <location>
        <begin position="518"/>
        <end position="541"/>
    </location>
</feature>
<feature type="transmembrane region" description="Helical" evidence="6">
    <location>
        <begin position="250"/>
        <end position="269"/>
    </location>
</feature>
<organism evidence="8">
    <name type="scientific">Corethron hystrix</name>
    <dbReference type="NCBI Taxonomy" id="216773"/>
    <lineage>
        <taxon>Eukaryota</taxon>
        <taxon>Sar</taxon>
        <taxon>Stramenopiles</taxon>
        <taxon>Ochrophyta</taxon>
        <taxon>Bacillariophyta</taxon>
        <taxon>Coscinodiscophyceae</taxon>
        <taxon>Corethrophycidae</taxon>
        <taxon>Corethrales</taxon>
        <taxon>Corethraceae</taxon>
        <taxon>Corethron</taxon>
    </lineage>
</organism>